<dbReference type="AlphaFoldDB" id="A0A3P8WVP7"/>
<dbReference type="GO" id="GO:0004126">
    <property type="term" value="F:cytidine deaminase activity"/>
    <property type="evidence" value="ECO:0007669"/>
    <property type="project" value="TreeGrafter"/>
</dbReference>
<dbReference type="OMA" id="TITWYVS"/>
<feature type="domain" description="CMP/dCMP-type deaminase" evidence="6">
    <location>
        <begin position="79"/>
        <end position="198"/>
    </location>
</feature>
<feature type="compositionally biased region" description="Basic and acidic residues" evidence="5">
    <location>
        <begin position="14"/>
        <end position="38"/>
    </location>
</feature>
<dbReference type="PROSITE" id="PS51747">
    <property type="entry name" value="CYT_DCMP_DEAMINASES_2"/>
    <property type="match status" value="1"/>
</dbReference>
<reference evidence="7 8" key="1">
    <citation type="journal article" date="2014" name="Nat. Genet.">
        <title>Whole-genome sequence of a flatfish provides insights into ZW sex chromosome evolution and adaptation to a benthic lifestyle.</title>
        <authorList>
            <person name="Chen S."/>
            <person name="Zhang G."/>
            <person name="Shao C."/>
            <person name="Huang Q."/>
            <person name="Liu G."/>
            <person name="Zhang P."/>
            <person name="Song W."/>
            <person name="An N."/>
            <person name="Chalopin D."/>
            <person name="Volff J.N."/>
            <person name="Hong Y."/>
            <person name="Li Q."/>
            <person name="Sha Z."/>
            <person name="Zhou H."/>
            <person name="Xie M."/>
            <person name="Yu Q."/>
            <person name="Liu Y."/>
            <person name="Xiang H."/>
            <person name="Wang N."/>
            <person name="Wu K."/>
            <person name="Yang C."/>
            <person name="Zhou Q."/>
            <person name="Liao X."/>
            <person name="Yang L."/>
            <person name="Hu Q."/>
            <person name="Zhang J."/>
            <person name="Meng L."/>
            <person name="Jin L."/>
            <person name="Tian Y."/>
            <person name="Lian J."/>
            <person name="Yang J."/>
            <person name="Miao G."/>
            <person name="Liu S."/>
            <person name="Liang Z."/>
            <person name="Yan F."/>
            <person name="Li Y."/>
            <person name="Sun B."/>
            <person name="Zhang H."/>
            <person name="Zhang J."/>
            <person name="Zhu Y."/>
            <person name="Du M."/>
            <person name="Zhao Y."/>
            <person name="Schartl M."/>
            <person name="Tang Q."/>
            <person name="Wang J."/>
        </authorList>
    </citation>
    <scope>NUCLEOTIDE SEQUENCE</scope>
</reference>
<name>A0A3P8WVP7_CYNSE</name>
<dbReference type="Gene3D" id="3.40.140.10">
    <property type="entry name" value="Cytidine Deaminase, domain 2"/>
    <property type="match status" value="1"/>
</dbReference>
<comment type="cofactor">
    <cofactor evidence="1">
        <name>Zn(2+)</name>
        <dbReference type="ChEBI" id="CHEBI:29105"/>
    </cofactor>
</comment>
<feature type="region of interest" description="Disordered" evidence="5">
    <location>
        <begin position="1"/>
        <end position="57"/>
    </location>
</feature>
<reference evidence="7" key="2">
    <citation type="submission" date="2025-08" db="UniProtKB">
        <authorList>
            <consortium name="Ensembl"/>
        </authorList>
    </citation>
    <scope>IDENTIFICATION</scope>
</reference>
<evidence type="ECO:0000256" key="5">
    <source>
        <dbReference type="SAM" id="MobiDB-lite"/>
    </source>
</evidence>
<dbReference type="KEGG" id="csem:103386776"/>
<dbReference type="Pfam" id="PF18772">
    <property type="entry name" value="APOBEC2"/>
    <property type="match status" value="1"/>
</dbReference>
<dbReference type="Ensembl" id="ENSCSET00000031948.1">
    <property type="protein sequence ID" value="ENSCSEP00000031538.1"/>
    <property type="gene ID" value="ENSCSEG00000020201.1"/>
</dbReference>
<dbReference type="GeneID" id="103386776"/>
<evidence type="ECO:0000256" key="4">
    <source>
        <dbReference type="ARBA" id="ARBA00022801"/>
    </source>
</evidence>
<accession>A0A3P8WVP7</accession>
<dbReference type="InterPro" id="IPR002125">
    <property type="entry name" value="CMP_dCMP_dom"/>
</dbReference>
<dbReference type="SUPFAM" id="SSF53927">
    <property type="entry name" value="Cytidine deaminase-like"/>
    <property type="match status" value="1"/>
</dbReference>
<dbReference type="InParanoid" id="A0A3P8WVP7"/>
<dbReference type="InterPro" id="IPR016193">
    <property type="entry name" value="Cytidine_deaminase-like"/>
</dbReference>
<dbReference type="RefSeq" id="XP_008319408.1">
    <property type="nucleotide sequence ID" value="XM_008321186.3"/>
</dbReference>
<evidence type="ECO:0000256" key="3">
    <source>
        <dbReference type="ARBA" id="ARBA00022723"/>
    </source>
</evidence>
<reference evidence="7" key="3">
    <citation type="submission" date="2025-09" db="UniProtKB">
        <authorList>
            <consortium name="Ensembl"/>
        </authorList>
    </citation>
    <scope>IDENTIFICATION</scope>
</reference>
<dbReference type="PANTHER" id="PTHR13857:SF47">
    <property type="entry name" value="APOLIPOPROTEIN B MRNA EDITING ENZYME, CATALYTIC POLYPEPTIDE-LIKE 2A"/>
    <property type="match status" value="1"/>
</dbReference>
<dbReference type="GO" id="GO:0005634">
    <property type="term" value="C:nucleus"/>
    <property type="evidence" value="ECO:0007669"/>
    <property type="project" value="TreeGrafter"/>
</dbReference>
<feature type="compositionally biased region" description="Low complexity" evidence="5">
    <location>
        <begin position="39"/>
        <end position="56"/>
    </location>
</feature>
<sequence>MADKGRAVARRKDRKEPDAADRAKSGKEEENIPEKTENNEGAPAAEEPAGGAVANGQNGEFKVEPMELPPFEIIQGDRIDAFAFKFQFKNVEYSSGRNKTFLCYLVDKGKASDGLLRGYLEDEHSGAHAEEAFFIQCLPDYDPALKYTITWYVSSSPCSACAEKIAEVLKARKNIKLSIFAARLFEWEEAEIQAGMKSLNAAGCKLRVMKPLDFSYIWDTFVENEDQPLNLWEDCKDNYEYYHEKLSEILQ</sequence>
<dbReference type="CDD" id="cd01283">
    <property type="entry name" value="cytidine_deaminase"/>
    <property type="match status" value="1"/>
</dbReference>
<keyword evidence="4" id="KW-0378">Hydrolase</keyword>
<keyword evidence="3" id="KW-0479">Metal-binding</keyword>
<evidence type="ECO:0000313" key="7">
    <source>
        <dbReference type="Ensembl" id="ENSCSEP00000031538.1"/>
    </source>
</evidence>
<dbReference type="GO" id="GO:0046872">
    <property type="term" value="F:metal ion binding"/>
    <property type="evidence" value="ECO:0007669"/>
    <property type="project" value="UniProtKB-KW"/>
</dbReference>
<dbReference type="Proteomes" id="UP000265120">
    <property type="component" value="Chromosome 11"/>
</dbReference>
<keyword evidence="8" id="KW-1185">Reference proteome</keyword>
<dbReference type="GO" id="GO:0003723">
    <property type="term" value="F:RNA binding"/>
    <property type="evidence" value="ECO:0007669"/>
    <property type="project" value="TreeGrafter"/>
</dbReference>
<comment type="similarity">
    <text evidence="2">Belongs to the cytidine and deoxycytidylate deaminase family.</text>
</comment>
<dbReference type="PANTHER" id="PTHR13857">
    <property type="entry name" value="MRNA EDITING ENZYME"/>
    <property type="match status" value="1"/>
</dbReference>
<dbReference type="InterPro" id="IPR050610">
    <property type="entry name" value="APOBEC_Cyt_Deaminase"/>
</dbReference>
<proteinExistence type="inferred from homology"/>
<dbReference type="STRING" id="244447.ENSCSEP00000031538"/>
<dbReference type="GO" id="GO:0005737">
    <property type="term" value="C:cytoplasm"/>
    <property type="evidence" value="ECO:0007669"/>
    <property type="project" value="TreeGrafter"/>
</dbReference>
<dbReference type="GO" id="GO:0016554">
    <property type="term" value="P:cytidine to uridine editing"/>
    <property type="evidence" value="ECO:0007669"/>
    <property type="project" value="TreeGrafter"/>
</dbReference>
<protein>
    <submittedName>
        <fullName evidence="7">Apolipoprotein B mRNA editing enzyme, catalytic polypeptide-like 2a</fullName>
    </submittedName>
</protein>
<organism evidence="7 8">
    <name type="scientific">Cynoglossus semilaevis</name>
    <name type="common">Tongue sole</name>
    <dbReference type="NCBI Taxonomy" id="244447"/>
    <lineage>
        <taxon>Eukaryota</taxon>
        <taxon>Metazoa</taxon>
        <taxon>Chordata</taxon>
        <taxon>Craniata</taxon>
        <taxon>Vertebrata</taxon>
        <taxon>Euteleostomi</taxon>
        <taxon>Actinopterygii</taxon>
        <taxon>Neopterygii</taxon>
        <taxon>Teleostei</taxon>
        <taxon>Neoteleostei</taxon>
        <taxon>Acanthomorphata</taxon>
        <taxon>Carangaria</taxon>
        <taxon>Pleuronectiformes</taxon>
        <taxon>Pleuronectoidei</taxon>
        <taxon>Cynoglossidae</taxon>
        <taxon>Cynoglossinae</taxon>
        <taxon>Cynoglossus</taxon>
    </lineage>
</organism>
<dbReference type="GeneTree" id="ENSGT00940000156616"/>
<evidence type="ECO:0000313" key="8">
    <source>
        <dbReference type="Proteomes" id="UP000265120"/>
    </source>
</evidence>
<dbReference type="CTD" id="503736"/>
<evidence type="ECO:0000256" key="1">
    <source>
        <dbReference type="ARBA" id="ARBA00001947"/>
    </source>
</evidence>
<evidence type="ECO:0000259" key="6">
    <source>
        <dbReference type="PROSITE" id="PS51747"/>
    </source>
</evidence>
<evidence type="ECO:0000256" key="2">
    <source>
        <dbReference type="ARBA" id="ARBA00006576"/>
    </source>
</evidence>
<dbReference type="OrthoDB" id="8841220at2759"/>